<reference evidence="8 9" key="1">
    <citation type="submission" date="2015-01" db="EMBL/GenBank/DDBJ databases">
        <title>The Genome Sequence of Exophiala mesophila CBS40295.</title>
        <authorList>
            <consortium name="The Broad Institute Genomics Platform"/>
            <person name="Cuomo C."/>
            <person name="de Hoog S."/>
            <person name="Gorbushina A."/>
            <person name="Stielow B."/>
            <person name="Teixiera M."/>
            <person name="Abouelleil A."/>
            <person name="Chapman S.B."/>
            <person name="Priest M."/>
            <person name="Young S.K."/>
            <person name="Wortman J."/>
            <person name="Nusbaum C."/>
            <person name="Birren B."/>
        </authorList>
    </citation>
    <scope>NUCLEOTIDE SEQUENCE [LARGE SCALE GENOMIC DNA]</scope>
    <source>
        <strain evidence="8 9">CBS 40295</strain>
    </source>
</reference>
<dbReference type="PROSITE" id="PS51257">
    <property type="entry name" value="PROKAR_LIPOPROTEIN"/>
    <property type="match status" value="1"/>
</dbReference>
<dbReference type="InterPro" id="IPR036188">
    <property type="entry name" value="FAD/NAD-bd_sf"/>
</dbReference>
<keyword evidence="4 6" id="KW-0274">FAD</keyword>
<proteinExistence type="inferred from homology"/>
<dbReference type="Gene3D" id="3.30.560.10">
    <property type="entry name" value="Glucose Oxidase, domain 3"/>
    <property type="match status" value="1"/>
</dbReference>
<evidence type="ECO:0000256" key="5">
    <source>
        <dbReference type="PIRSR" id="PIRSR000137-1"/>
    </source>
</evidence>
<dbReference type="Proteomes" id="UP000054302">
    <property type="component" value="Unassembled WGS sequence"/>
</dbReference>
<accession>A0A0D1Z491</accession>
<keyword evidence="3" id="KW-0285">Flavoprotein</keyword>
<dbReference type="HOGENOM" id="CLU_002865_6_3_1"/>
<name>A0A0D1Z491_EXOME</name>
<feature type="binding site" evidence="6">
    <location>
        <begin position="20"/>
        <end position="21"/>
    </location>
    <ligand>
        <name>FAD</name>
        <dbReference type="ChEBI" id="CHEBI:57692"/>
    </ligand>
</feature>
<evidence type="ECO:0000256" key="6">
    <source>
        <dbReference type="PIRSR" id="PIRSR000137-2"/>
    </source>
</evidence>
<dbReference type="InterPro" id="IPR012132">
    <property type="entry name" value="GMC_OxRdtase"/>
</dbReference>
<dbReference type="EMBL" id="KN847525">
    <property type="protein sequence ID" value="KIV88739.1"/>
    <property type="molecule type" value="Genomic_DNA"/>
</dbReference>
<comment type="cofactor">
    <cofactor evidence="1 6">
        <name>FAD</name>
        <dbReference type="ChEBI" id="CHEBI:57692"/>
    </cofactor>
</comment>
<dbReference type="STRING" id="212818.A0A0D1Z491"/>
<dbReference type="VEuPathDB" id="FungiDB:PV10_08391"/>
<dbReference type="Pfam" id="PF00732">
    <property type="entry name" value="GMC_oxred_N"/>
    <property type="match status" value="1"/>
</dbReference>
<dbReference type="Pfam" id="PF05199">
    <property type="entry name" value="GMC_oxred_C"/>
    <property type="match status" value="1"/>
</dbReference>
<dbReference type="GO" id="GO:0050660">
    <property type="term" value="F:flavin adenine dinucleotide binding"/>
    <property type="evidence" value="ECO:0007669"/>
    <property type="project" value="InterPro"/>
</dbReference>
<dbReference type="GO" id="GO:0016614">
    <property type="term" value="F:oxidoreductase activity, acting on CH-OH group of donors"/>
    <property type="evidence" value="ECO:0007669"/>
    <property type="project" value="InterPro"/>
</dbReference>
<evidence type="ECO:0000313" key="9">
    <source>
        <dbReference type="Proteomes" id="UP000054302"/>
    </source>
</evidence>
<dbReference type="OrthoDB" id="269227at2759"/>
<feature type="domain" description="Glucose-methanol-choline oxidoreductase N-terminal" evidence="7">
    <location>
        <begin position="278"/>
        <end position="292"/>
    </location>
</feature>
<dbReference type="SUPFAM" id="SSF51905">
    <property type="entry name" value="FAD/NAD(P)-binding domain"/>
    <property type="match status" value="1"/>
</dbReference>
<dbReference type="PIRSF" id="PIRSF000137">
    <property type="entry name" value="Alcohol_oxidase"/>
    <property type="match status" value="1"/>
</dbReference>
<evidence type="ECO:0000256" key="4">
    <source>
        <dbReference type="ARBA" id="ARBA00022827"/>
    </source>
</evidence>
<dbReference type="PROSITE" id="PS00624">
    <property type="entry name" value="GMC_OXRED_2"/>
    <property type="match status" value="1"/>
</dbReference>
<evidence type="ECO:0000259" key="7">
    <source>
        <dbReference type="PROSITE" id="PS00624"/>
    </source>
</evidence>
<protein>
    <recommendedName>
        <fullName evidence="7">Glucose-methanol-choline oxidoreductase N-terminal domain-containing protein</fullName>
    </recommendedName>
</protein>
<dbReference type="Gene3D" id="3.50.50.60">
    <property type="entry name" value="FAD/NAD(P)-binding domain"/>
    <property type="match status" value="1"/>
</dbReference>
<evidence type="ECO:0000256" key="2">
    <source>
        <dbReference type="ARBA" id="ARBA00010790"/>
    </source>
</evidence>
<evidence type="ECO:0000256" key="1">
    <source>
        <dbReference type="ARBA" id="ARBA00001974"/>
    </source>
</evidence>
<evidence type="ECO:0000256" key="3">
    <source>
        <dbReference type="ARBA" id="ARBA00022630"/>
    </source>
</evidence>
<dbReference type="AlphaFoldDB" id="A0A0D1Z491"/>
<dbReference type="PANTHER" id="PTHR11552:SF147">
    <property type="entry name" value="CHOLINE DEHYDROGENASE, MITOCHONDRIAL"/>
    <property type="match status" value="1"/>
</dbReference>
<dbReference type="InterPro" id="IPR007867">
    <property type="entry name" value="GMC_OxRtase_C"/>
</dbReference>
<dbReference type="RefSeq" id="XP_016220313.1">
    <property type="nucleotide sequence ID" value="XM_016373402.1"/>
</dbReference>
<dbReference type="InterPro" id="IPR000172">
    <property type="entry name" value="GMC_OxRdtase_N"/>
</dbReference>
<gene>
    <name evidence="8" type="ORF">PV10_08391</name>
</gene>
<dbReference type="SUPFAM" id="SSF54373">
    <property type="entry name" value="FAD-linked reductases, C-terminal domain"/>
    <property type="match status" value="1"/>
</dbReference>
<feature type="active site" description="Proton donor" evidence="5">
    <location>
        <position position="512"/>
    </location>
</feature>
<sequence length="584" mass="63662">MSPSRPIPEEYDYIICGGGTSGCVIAARLASQTKASVLLLEAGRDAGTAPDVLVPGKYVHQLSADLEGLWQLPTVPQKELLDREIVFLRGRQLGGSSAVNYMALARGPAADYDEWARLTGDDQWSWKNILPTMKQLEAFRPERPKGFEEYASPEMSNHGSSGPLKVGFGDEMSPGVETFFKACREIGIPVCPDNNSGNPVGVGLAQFNNGGGIRWYAANGYLSTNARNEMPRLTILTNTSTDKIVFEGAKAVGVIAFDHHSNSSSEYRCRKEIIVCQGTFGSPQLLMLSGVGPKEHLSSMGISCVLDNKNVGQNMLDHSILTIEYRVDDRILAHNQIFENLELLSQADAQYAKDKTGPHNVFGTSGSVAFPKISRLFESPEFDHLDEATQRFMLEPSRPSAEIWLGSGPAAFLNGKPDESYITHELLLQNNLSKGHVSLESADPRVLPRVDPHFLEHPFDKRIAIETVREAVAIGKASAYSSTIRHMVHGPMGDSDENILDFIRANLGQGYHSLGTCKMGPASDENIVVDQQFRVVGLKGLRVADLSVCPILTCNHTQINAYLIGEKCAEALICKVDGIDGAHL</sequence>
<organism evidence="8 9">
    <name type="scientific">Exophiala mesophila</name>
    <name type="common">Black yeast-like fungus</name>
    <dbReference type="NCBI Taxonomy" id="212818"/>
    <lineage>
        <taxon>Eukaryota</taxon>
        <taxon>Fungi</taxon>
        <taxon>Dikarya</taxon>
        <taxon>Ascomycota</taxon>
        <taxon>Pezizomycotina</taxon>
        <taxon>Eurotiomycetes</taxon>
        <taxon>Chaetothyriomycetidae</taxon>
        <taxon>Chaetothyriales</taxon>
        <taxon>Herpotrichiellaceae</taxon>
        <taxon>Exophiala</taxon>
    </lineage>
</organism>
<evidence type="ECO:0000313" key="8">
    <source>
        <dbReference type="EMBL" id="KIV88739.1"/>
    </source>
</evidence>
<dbReference type="GeneID" id="27326236"/>
<dbReference type="PANTHER" id="PTHR11552">
    <property type="entry name" value="GLUCOSE-METHANOL-CHOLINE GMC OXIDOREDUCTASE"/>
    <property type="match status" value="1"/>
</dbReference>
<comment type="similarity">
    <text evidence="2">Belongs to the GMC oxidoreductase family.</text>
</comment>
<keyword evidence="9" id="KW-1185">Reference proteome</keyword>
<feature type="active site" description="Proton acceptor" evidence="5">
    <location>
        <position position="556"/>
    </location>
</feature>